<organism evidence="3 4">
    <name type="scientific">Larsenimonas suaedae</name>
    <dbReference type="NCBI Taxonomy" id="1851019"/>
    <lineage>
        <taxon>Bacteria</taxon>
        <taxon>Pseudomonadati</taxon>
        <taxon>Pseudomonadota</taxon>
        <taxon>Gammaproteobacteria</taxon>
        <taxon>Oceanospirillales</taxon>
        <taxon>Halomonadaceae</taxon>
        <taxon>Larsenimonas</taxon>
    </lineage>
</organism>
<dbReference type="Proteomes" id="UP001269375">
    <property type="component" value="Unassembled WGS sequence"/>
</dbReference>
<dbReference type="InterPro" id="IPR029069">
    <property type="entry name" value="HotDog_dom_sf"/>
</dbReference>
<keyword evidence="1 3" id="KW-0378">Hydrolase</keyword>
<dbReference type="EC" id="3.1.2.-" evidence="3"/>
<dbReference type="GO" id="GO:0016787">
    <property type="term" value="F:hydrolase activity"/>
    <property type="evidence" value="ECO:0007669"/>
    <property type="project" value="UniProtKB-KW"/>
</dbReference>
<evidence type="ECO:0000313" key="3">
    <source>
        <dbReference type="EMBL" id="MDR5896715.1"/>
    </source>
</evidence>
<evidence type="ECO:0000259" key="2">
    <source>
        <dbReference type="Pfam" id="PF03061"/>
    </source>
</evidence>
<dbReference type="InterPro" id="IPR003736">
    <property type="entry name" value="PAAI_dom"/>
</dbReference>
<name>A0ABU1GXD8_9GAMM</name>
<dbReference type="Gene3D" id="3.10.129.10">
    <property type="entry name" value="Hotdog Thioesterase"/>
    <property type="match status" value="1"/>
</dbReference>
<keyword evidence="4" id="KW-1185">Reference proteome</keyword>
<comment type="caution">
    <text evidence="3">The sequence shown here is derived from an EMBL/GenBank/DDBJ whole genome shotgun (WGS) entry which is preliminary data.</text>
</comment>
<reference evidence="3 4" key="1">
    <citation type="submission" date="2023-04" db="EMBL/GenBank/DDBJ databases">
        <title>A long-awaited taxogenomic arrangement of the family Halomonadaceae.</title>
        <authorList>
            <person name="De La Haba R."/>
            <person name="Chuvochina M."/>
            <person name="Wittouck S."/>
            <person name="Arahal D.R."/>
            <person name="Sanchez-Porro C."/>
            <person name="Hugenholtz P."/>
            <person name="Ventosa A."/>
        </authorList>
    </citation>
    <scope>NUCLEOTIDE SEQUENCE [LARGE SCALE GENOMIC DNA]</scope>
    <source>
        <strain evidence="3 4">DSM 22428</strain>
    </source>
</reference>
<dbReference type="CDD" id="cd03443">
    <property type="entry name" value="PaaI_thioesterase"/>
    <property type="match status" value="1"/>
</dbReference>
<feature type="domain" description="Thioesterase" evidence="2">
    <location>
        <begin position="62"/>
        <end position="132"/>
    </location>
</feature>
<dbReference type="NCBIfam" id="TIGR00369">
    <property type="entry name" value="unchar_dom_1"/>
    <property type="match status" value="1"/>
</dbReference>
<sequence length="154" mass="17158">MSDTSSLDWLEQSRAINAPDTILDNMPYARWLGIEVTRDDSGLVFMLPARRDMIGNPLLPAIHGGAMGAFMETAAIIDTMLALRTAKMPKIANFSIDYLRAGKCQPTYARCELVREGKRLANLRVHAWQASEDRLVATARLHCVLAELDQTSIR</sequence>
<evidence type="ECO:0000256" key="1">
    <source>
        <dbReference type="ARBA" id="ARBA00022801"/>
    </source>
</evidence>
<dbReference type="EMBL" id="JARWAO010000006">
    <property type="protein sequence ID" value="MDR5896715.1"/>
    <property type="molecule type" value="Genomic_DNA"/>
</dbReference>
<dbReference type="InterPro" id="IPR006683">
    <property type="entry name" value="Thioestr_dom"/>
</dbReference>
<gene>
    <name evidence="3" type="ORF">QC825_11580</name>
</gene>
<dbReference type="RefSeq" id="WP_251590176.1">
    <property type="nucleotide sequence ID" value="NZ_JAMLJI010000001.1"/>
</dbReference>
<dbReference type="Pfam" id="PF03061">
    <property type="entry name" value="4HBT"/>
    <property type="match status" value="1"/>
</dbReference>
<proteinExistence type="predicted"/>
<dbReference type="SUPFAM" id="SSF54637">
    <property type="entry name" value="Thioesterase/thiol ester dehydrase-isomerase"/>
    <property type="match status" value="1"/>
</dbReference>
<accession>A0ABU1GXD8</accession>
<evidence type="ECO:0000313" key="4">
    <source>
        <dbReference type="Proteomes" id="UP001269375"/>
    </source>
</evidence>
<protein>
    <submittedName>
        <fullName evidence="3">PaaI family thioesterase</fullName>
        <ecNumber evidence="3">3.1.2.-</ecNumber>
    </submittedName>
</protein>